<accession>E3D0C7</accession>
<evidence type="ECO:0000256" key="2">
    <source>
        <dbReference type="RuleBase" id="RU003616"/>
    </source>
</evidence>
<dbReference type="Proteomes" id="UP000005096">
    <property type="component" value="Chromosome"/>
</dbReference>
<dbReference type="SUPFAM" id="SSF49764">
    <property type="entry name" value="HSP20-like chaperones"/>
    <property type="match status" value="1"/>
</dbReference>
<name>E3D0C7_9BACT</name>
<keyword evidence="4" id="KW-0346">Stress response</keyword>
<feature type="domain" description="SHSP" evidence="3">
    <location>
        <begin position="35"/>
        <end position="149"/>
    </location>
</feature>
<evidence type="ECO:0000256" key="1">
    <source>
        <dbReference type="PROSITE-ProRule" id="PRU00285"/>
    </source>
</evidence>
<dbReference type="InterPro" id="IPR008978">
    <property type="entry name" value="HSP20-like_chaperone"/>
</dbReference>
<dbReference type="Gene3D" id="2.60.40.790">
    <property type="match status" value="1"/>
</dbReference>
<organism evidence="4 5">
    <name type="scientific">Aminomonas paucivorans DSM 12260</name>
    <dbReference type="NCBI Taxonomy" id="584708"/>
    <lineage>
        <taxon>Bacteria</taxon>
        <taxon>Thermotogati</taxon>
        <taxon>Synergistota</taxon>
        <taxon>Synergistia</taxon>
        <taxon>Synergistales</taxon>
        <taxon>Synergistaceae</taxon>
        <taxon>Aminomonas</taxon>
    </lineage>
</organism>
<dbReference type="AlphaFoldDB" id="E3D0C7"/>
<evidence type="ECO:0000259" key="3">
    <source>
        <dbReference type="PROSITE" id="PS01031"/>
    </source>
</evidence>
<dbReference type="CDD" id="cd06464">
    <property type="entry name" value="ACD_sHsps-like"/>
    <property type="match status" value="1"/>
</dbReference>
<dbReference type="eggNOG" id="COG0071">
    <property type="taxonomic scope" value="Bacteria"/>
</dbReference>
<proteinExistence type="inferred from homology"/>
<dbReference type="OrthoDB" id="9811615at2"/>
<gene>
    <name evidence="4" type="ORF">Apau_2393</name>
</gene>
<dbReference type="PaxDb" id="584708-Apau_2393"/>
<reference evidence="4 5" key="1">
    <citation type="journal article" date="2010" name="Stand. Genomic Sci.">
        <title>Non-contiguous finished genome sequence of Aminomonas paucivorans type strain (GLU-3).</title>
        <authorList>
            <person name="Pitluck S."/>
            <person name="Yasawong M."/>
            <person name="Held B."/>
            <person name="Lapidus A."/>
            <person name="Nolan M."/>
            <person name="Copeland A."/>
            <person name="Lucas S."/>
            <person name="Del Rio T.G."/>
            <person name="Tice H."/>
            <person name="Cheng J.F."/>
            <person name="Chertkov O."/>
            <person name="Goodwin L."/>
            <person name="Tapia R."/>
            <person name="Han C."/>
            <person name="Liolios K."/>
            <person name="Ivanova N."/>
            <person name="Mavromatis K."/>
            <person name="Ovchinnikova G."/>
            <person name="Pati A."/>
            <person name="Chen A."/>
            <person name="Palaniappan K."/>
            <person name="Land M."/>
            <person name="Hauser L."/>
            <person name="Chang Y.J."/>
            <person name="Jeffries C.D."/>
            <person name="Pukall R."/>
            <person name="Spring S."/>
            <person name="Rohde M."/>
            <person name="Sikorski J."/>
            <person name="Goker M."/>
            <person name="Woyke T."/>
            <person name="Bristow J."/>
            <person name="Eisen J.A."/>
            <person name="Markowitz V."/>
            <person name="Hugenholtz P."/>
            <person name="Kyrpides N.C."/>
            <person name="Klenk H.P."/>
        </authorList>
    </citation>
    <scope>NUCLEOTIDE SEQUENCE [LARGE SCALE GENOMIC DNA]</scope>
    <source>
        <strain evidence="4 5">DSM 12260</strain>
    </source>
</reference>
<evidence type="ECO:0000313" key="4">
    <source>
        <dbReference type="EMBL" id="EFQ24800.1"/>
    </source>
</evidence>
<sequence length="150" mass="16755">MWGITPYGTNRRSRSFLADPETFFHDVDRVFDGFFGTLSGMRGVEMYEADGAVHLSLEVPGVDPSKVELRVFKDKVVIRSAEDQETPPAQEEGKTYYCRKCSRRINYEVSFPFEVDPEKAQASFAHGVVEITAPRAGTDGGRVLKLDSGQ</sequence>
<dbReference type="Pfam" id="PF00011">
    <property type="entry name" value="HSP20"/>
    <property type="match status" value="1"/>
</dbReference>
<dbReference type="EMBL" id="CM001022">
    <property type="protein sequence ID" value="EFQ24800.1"/>
    <property type="molecule type" value="Genomic_DNA"/>
</dbReference>
<dbReference type="InterPro" id="IPR002068">
    <property type="entry name" value="A-crystallin/Hsp20_dom"/>
</dbReference>
<comment type="similarity">
    <text evidence="1 2">Belongs to the small heat shock protein (HSP20) family.</text>
</comment>
<dbReference type="PROSITE" id="PS01031">
    <property type="entry name" value="SHSP"/>
    <property type="match status" value="1"/>
</dbReference>
<evidence type="ECO:0000313" key="5">
    <source>
        <dbReference type="Proteomes" id="UP000005096"/>
    </source>
</evidence>
<keyword evidence="5" id="KW-1185">Reference proteome</keyword>
<dbReference type="RefSeq" id="WP_006302048.1">
    <property type="nucleotide sequence ID" value="NZ_CM001022.1"/>
</dbReference>
<dbReference type="STRING" id="584708.Apau_2393"/>
<dbReference type="HOGENOM" id="CLU_046737_12_4_0"/>
<protein>
    <submittedName>
        <fullName evidence="4">Heat shock protein HSP20</fullName>
    </submittedName>
</protein>